<dbReference type="Pfam" id="PF24963">
    <property type="entry name" value="DUF7768"/>
    <property type="match status" value="1"/>
</dbReference>
<sequence length="117" mass="13616">MPKLIYISHPISGNVDENVRDILRICKKIHTKNIIPFAPYLVAVQYLDDKISRERKLGIQAGFECFSRKAMDELWLCGDKISKGMKEEIKLAIKYKIPIKCYNKKLKSEFNKIKSNL</sequence>
<evidence type="ECO:0000313" key="2">
    <source>
        <dbReference type="EMBL" id="PIS42045.1"/>
    </source>
</evidence>
<name>A0A2H0YU68_9BACT</name>
<accession>A0A2H0YU68</accession>
<dbReference type="Proteomes" id="UP000231542">
    <property type="component" value="Unassembled WGS sequence"/>
</dbReference>
<gene>
    <name evidence="2" type="ORF">COT24_05635</name>
</gene>
<evidence type="ECO:0000313" key="3">
    <source>
        <dbReference type="Proteomes" id="UP000231542"/>
    </source>
</evidence>
<dbReference type="EMBL" id="PEXU01000061">
    <property type="protein sequence ID" value="PIS42045.1"/>
    <property type="molecule type" value="Genomic_DNA"/>
</dbReference>
<feature type="domain" description="DUF7768" evidence="1">
    <location>
        <begin position="3"/>
        <end position="101"/>
    </location>
</feature>
<dbReference type="InterPro" id="IPR056670">
    <property type="entry name" value="DUF7768"/>
</dbReference>
<dbReference type="Gene3D" id="3.40.50.10400">
    <property type="entry name" value="Hypothetical protein PA1492"/>
    <property type="match status" value="1"/>
</dbReference>
<comment type="caution">
    <text evidence="2">The sequence shown here is derived from an EMBL/GenBank/DDBJ whole genome shotgun (WGS) entry which is preliminary data.</text>
</comment>
<reference evidence="2 3" key="1">
    <citation type="submission" date="2017-09" db="EMBL/GenBank/DDBJ databases">
        <title>Depth-based differentiation of microbial function through sediment-hosted aquifers and enrichment of novel symbionts in the deep terrestrial subsurface.</title>
        <authorList>
            <person name="Probst A.J."/>
            <person name="Ladd B."/>
            <person name="Jarett J.K."/>
            <person name="Geller-Mcgrath D.E."/>
            <person name="Sieber C.M."/>
            <person name="Emerson J.B."/>
            <person name="Anantharaman K."/>
            <person name="Thomas B.C."/>
            <person name="Malmstrom R."/>
            <person name="Stieglmeier M."/>
            <person name="Klingl A."/>
            <person name="Woyke T."/>
            <person name="Ryan C.M."/>
            <person name="Banfield J.F."/>
        </authorList>
    </citation>
    <scope>NUCLEOTIDE SEQUENCE [LARGE SCALE GENOMIC DNA]</scope>
    <source>
        <strain evidence="2">CG08_land_8_20_14_0_20_40_16</strain>
    </source>
</reference>
<evidence type="ECO:0000259" key="1">
    <source>
        <dbReference type="Pfam" id="PF24963"/>
    </source>
</evidence>
<proteinExistence type="predicted"/>
<dbReference type="AlphaFoldDB" id="A0A2H0YU68"/>
<protein>
    <submittedName>
        <fullName evidence="2">DUF4406 domain-containing protein</fullName>
    </submittedName>
</protein>
<organism evidence="2 3">
    <name type="scientific">Candidatus Kerfeldbacteria bacterium CG08_land_8_20_14_0_20_40_16</name>
    <dbReference type="NCBI Taxonomy" id="2014244"/>
    <lineage>
        <taxon>Bacteria</taxon>
        <taxon>Candidatus Kerfeldiibacteriota</taxon>
    </lineage>
</organism>